<dbReference type="Gene3D" id="3.30.43.10">
    <property type="entry name" value="Uridine Diphospho-n-acetylenolpyruvylglucosamine Reductase, domain 2"/>
    <property type="match status" value="1"/>
</dbReference>
<evidence type="ECO:0000313" key="2">
    <source>
        <dbReference type="Proteomes" id="UP000028483"/>
    </source>
</evidence>
<protein>
    <submittedName>
        <fullName evidence="1">Uncharacterized protein</fullName>
    </submittedName>
</protein>
<comment type="caution">
    <text evidence="1">The sequence shown here is derived from an EMBL/GenBank/DDBJ whole genome shotgun (WGS) entry which is preliminary data.</text>
</comment>
<evidence type="ECO:0000313" key="1">
    <source>
        <dbReference type="EMBL" id="CDH07244.1"/>
    </source>
</evidence>
<organism evidence="1 2">
    <name type="scientific">Xenorhabdus bovienii str. oregonense</name>
    <dbReference type="NCBI Taxonomy" id="1398202"/>
    <lineage>
        <taxon>Bacteria</taxon>
        <taxon>Pseudomonadati</taxon>
        <taxon>Pseudomonadota</taxon>
        <taxon>Gammaproteobacteria</taxon>
        <taxon>Enterobacterales</taxon>
        <taxon>Morganellaceae</taxon>
        <taxon>Xenorhabdus</taxon>
    </lineage>
</organism>
<name>A0A077P8T8_XENBV</name>
<dbReference type="HOGENOM" id="CLU_3298779_0_0_6"/>
<dbReference type="AlphaFoldDB" id="A0A077P8T8"/>
<sequence length="40" mass="4627">MINPGSVEEVQRIVKVFNQHETGVSLHTISTSLWRISNRY</sequence>
<accession>A0A077P8T8</accession>
<proteinExistence type="predicted"/>
<dbReference type="Proteomes" id="UP000028483">
    <property type="component" value="Unassembled WGS sequence"/>
</dbReference>
<gene>
    <name evidence="1" type="ORF">XBO1_2600004</name>
</gene>
<dbReference type="InterPro" id="IPR016167">
    <property type="entry name" value="FAD-bd_PCMH_sub1"/>
</dbReference>
<dbReference type="EMBL" id="CBSX010000180">
    <property type="protein sequence ID" value="CDH07244.1"/>
    <property type="molecule type" value="Genomic_DNA"/>
</dbReference>
<reference evidence="1" key="1">
    <citation type="submission" date="2013-07" db="EMBL/GenBank/DDBJ databases">
        <title>Sub-species coevolution in mutualistic symbiosis.</title>
        <authorList>
            <person name="Murfin K."/>
            <person name="Klassen J."/>
            <person name="Lee M."/>
            <person name="Forst S."/>
            <person name="Stock P."/>
            <person name="Goodrich-Blair H."/>
        </authorList>
    </citation>
    <scope>NUCLEOTIDE SEQUENCE [LARGE SCALE GENOMIC DNA]</scope>
    <source>
        <strain evidence="1">Oregonense</strain>
    </source>
</reference>